<reference evidence="1 2" key="1">
    <citation type="submission" date="2014-12" db="EMBL/GenBank/DDBJ databases">
        <title>Genomes of Geoalkalibacter ferrihydriticus and Geoalkalibacter subterraneus, two haloalkaliphilic metal-reducing members of the Geobacteraceae.</title>
        <authorList>
            <person name="Badalamenti J.P."/>
            <person name="Torres C.I."/>
            <person name="Krajmalnik-Brown R."/>
            <person name="Bond D.R."/>
        </authorList>
    </citation>
    <scope>NUCLEOTIDE SEQUENCE [LARGE SCALE GENOMIC DNA]</scope>
    <source>
        <strain evidence="1 2">DSM 17813</strain>
    </source>
</reference>
<organism evidence="1 2">
    <name type="scientific">Geoalkalibacter ferrihydriticus DSM 17813</name>
    <dbReference type="NCBI Taxonomy" id="1121915"/>
    <lineage>
        <taxon>Bacteria</taxon>
        <taxon>Pseudomonadati</taxon>
        <taxon>Thermodesulfobacteriota</taxon>
        <taxon>Desulfuromonadia</taxon>
        <taxon>Desulfuromonadales</taxon>
        <taxon>Geoalkalibacteraceae</taxon>
        <taxon>Geoalkalibacter</taxon>
    </lineage>
</organism>
<name>A0A0C2EBT6_9BACT</name>
<dbReference type="EMBL" id="JWJD01000005">
    <property type="protein sequence ID" value="KIH76038.1"/>
    <property type="molecule type" value="Genomic_DNA"/>
</dbReference>
<dbReference type="Proteomes" id="UP000035068">
    <property type="component" value="Unassembled WGS sequence"/>
</dbReference>
<dbReference type="AlphaFoldDB" id="A0A0C2EBT6"/>
<sequence length="59" mass="6696">MKGSHHQQLACHNKLLMVSTLAYGEDSEQVDLRKKTRASHHQPLCDCTVPRNVICDIHT</sequence>
<evidence type="ECO:0000313" key="1">
    <source>
        <dbReference type="EMBL" id="KIH76038.1"/>
    </source>
</evidence>
<proteinExistence type="predicted"/>
<comment type="caution">
    <text evidence="1">The sequence shown here is derived from an EMBL/GenBank/DDBJ whole genome shotgun (WGS) entry which is preliminary data.</text>
</comment>
<protein>
    <submittedName>
        <fullName evidence="1">Uncharacterized protein</fullName>
    </submittedName>
</protein>
<accession>A0A0C2EBT6</accession>
<keyword evidence="2" id="KW-1185">Reference proteome</keyword>
<evidence type="ECO:0000313" key="2">
    <source>
        <dbReference type="Proteomes" id="UP000035068"/>
    </source>
</evidence>
<gene>
    <name evidence="1" type="ORF">GFER_12290</name>
</gene>